<evidence type="ECO:0000313" key="4">
    <source>
        <dbReference type="Proteomes" id="UP000664534"/>
    </source>
</evidence>
<dbReference type="Gene3D" id="3.30.200.20">
    <property type="entry name" value="Phosphorylase Kinase, domain 1"/>
    <property type="match status" value="1"/>
</dbReference>
<accession>A0A8H3IIL9</accession>
<feature type="compositionally biased region" description="Polar residues" evidence="1">
    <location>
        <begin position="740"/>
        <end position="754"/>
    </location>
</feature>
<feature type="compositionally biased region" description="Basic and acidic residues" evidence="1">
    <location>
        <begin position="792"/>
        <end position="816"/>
    </location>
</feature>
<feature type="compositionally biased region" description="Basic and acidic residues" evidence="1">
    <location>
        <begin position="825"/>
        <end position="834"/>
    </location>
</feature>
<evidence type="ECO:0000313" key="3">
    <source>
        <dbReference type="EMBL" id="CAF9914994.1"/>
    </source>
</evidence>
<feature type="region of interest" description="Disordered" evidence="1">
    <location>
        <begin position="510"/>
        <end position="557"/>
    </location>
</feature>
<feature type="region of interest" description="Disordered" evidence="1">
    <location>
        <begin position="740"/>
        <end position="866"/>
    </location>
</feature>
<sequence length="904" mass="99902">MDSSDQDAFDKARFATILRNLKRDNIASFASAVRYSGHPSTGSIEVPPTPRPVSCRLLSRITCGSYNAVFTLLFADGSFWVLKVPANGHEQCWDTHAAEALTSEAFTMRLIKRETTIPVPEVFAFDASLKNELGCPFILMEHIHGKPLHDVWFAQGISLALREQIRIRALHGIAEAMAQLNTLTFSQGGSLLFDAKGDVVGIGPSNTVDLETQFANMRSADYDNTMAFCQTGPFSDPGSYLLSLLDSREGKRERGIIEQGAYKLLRLFVEWSLMDTSGQEKPFVLAHPDLDSQNILVNDDGSLAGIIDWDWVSAVPHCVGPHSLPHFLTQDYNPAHYAYDVEAGEPKEGFLADSPAELASYRAMYPQFVEANLSKDDRVNMTKSRRHAARVRKSRKEAADMTRRSLIIATLQLAVRAPSEMKKLMVHLFDELAELTAADWPDERSTTASGERDDSDENGGEDQDTEASEVEDGEAVREDLYIHDDGHEEKAVNVERLSIDELVDEIEKLAGTSRASDSNRDIEQDPTDLEGAPPADEETTEQNIEVQGLGIKERTKEAREPRAARICGWAKKKLRRGAKYLHKKPEKNDHIASATLQITSRPARAARTVCGWTEKKLRRMAHCLHCGDDEEKAIIDTKVEGVRGGAFDALKELQTKLKQLKQKLYRKEKDSSNTSKGSEEQASEAAQVKSTFTGLTRAEKRSVCGQFAQMIQDNDLCLTADQQIAMAHWVIQTLQKPDFSDTSLGCTRGRQNGNAERVEGDDYSRKADSANDSGYEEGHEDTDGGSDVGRVGNKDAEEIGHDDGDGKNKAEPRDRASTPQLAERALSRESDHLVTETAGLVSNEEDAAEVSQAAVGPSADEPEQVDTGNFDLLGICIALANDDLDERRMQRLRDGFFGLLNQTL</sequence>
<protein>
    <recommendedName>
        <fullName evidence="2">Aminoglycoside phosphotransferase domain-containing protein</fullName>
    </recommendedName>
</protein>
<dbReference type="PANTHER" id="PTHR21310:SF51">
    <property type="entry name" value="AMINOGLYCOSIDE PHOSPHOTRANSFERASE DOMAIN-CONTAINING PROTEIN"/>
    <property type="match status" value="1"/>
</dbReference>
<organism evidence="3 4">
    <name type="scientific">Imshaugia aleurites</name>
    <dbReference type="NCBI Taxonomy" id="172621"/>
    <lineage>
        <taxon>Eukaryota</taxon>
        <taxon>Fungi</taxon>
        <taxon>Dikarya</taxon>
        <taxon>Ascomycota</taxon>
        <taxon>Pezizomycotina</taxon>
        <taxon>Lecanoromycetes</taxon>
        <taxon>OSLEUM clade</taxon>
        <taxon>Lecanoromycetidae</taxon>
        <taxon>Lecanorales</taxon>
        <taxon>Lecanorineae</taxon>
        <taxon>Parmeliaceae</taxon>
        <taxon>Imshaugia</taxon>
    </lineage>
</organism>
<feature type="region of interest" description="Disordered" evidence="1">
    <location>
        <begin position="440"/>
        <end position="476"/>
    </location>
</feature>
<dbReference type="EMBL" id="CAJPDT010000014">
    <property type="protein sequence ID" value="CAF9914994.1"/>
    <property type="molecule type" value="Genomic_DNA"/>
</dbReference>
<feature type="compositionally biased region" description="Acidic residues" evidence="1">
    <location>
        <begin position="453"/>
        <end position="473"/>
    </location>
</feature>
<reference evidence="3" key="1">
    <citation type="submission" date="2021-03" db="EMBL/GenBank/DDBJ databases">
        <authorList>
            <person name="Tagirdzhanova G."/>
        </authorList>
    </citation>
    <scope>NUCLEOTIDE SEQUENCE</scope>
</reference>
<gene>
    <name evidence="3" type="ORF">IMSHALPRED_002303</name>
</gene>
<feature type="compositionally biased region" description="Acidic residues" evidence="1">
    <location>
        <begin position="774"/>
        <end position="784"/>
    </location>
</feature>
<feature type="region of interest" description="Disordered" evidence="1">
    <location>
        <begin position="664"/>
        <end position="691"/>
    </location>
</feature>
<dbReference type="InterPro" id="IPR011009">
    <property type="entry name" value="Kinase-like_dom_sf"/>
</dbReference>
<dbReference type="OrthoDB" id="2831558at2759"/>
<evidence type="ECO:0000256" key="1">
    <source>
        <dbReference type="SAM" id="MobiDB-lite"/>
    </source>
</evidence>
<feature type="compositionally biased region" description="Basic and acidic residues" evidence="1">
    <location>
        <begin position="756"/>
        <end position="769"/>
    </location>
</feature>
<dbReference type="InterPro" id="IPR051678">
    <property type="entry name" value="AGP_Transferase"/>
</dbReference>
<dbReference type="InterPro" id="IPR002575">
    <property type="entry name" value="Aminoglycoside_PTrfase"/>
</dbReference>
<dbReference type="PANTHER" id="PTHR21310">
    <property type="entry name" value="AMINOGLYCOSIDE PHOSPHOTRANSFERASE-RELATED-RELATED"/>
    <property type="match status" value="1"/>
</dbReference>
<keyword evidence="4" id="KW-1185">Reference proteome</keyword>
<proteinExistence type="predicted"/>
<dbReference type="Proteomes" id="UP000664534">
    <property type="component" value="Unassembled WGS sequence"/>
</dbReference>
<dbReference type="Pfam" id="PF01636">
    <property type="entry name" value="APH"/>
    <property type="match status" value="1"/>
</dbReference>
<dbReference type="AlphaFoldDB" id="A0A8H3IIL9"/>
<comment type="caution">
    <text evidence="3">The sequence shown here is derived from an EMBL/GenBank/DDBJ whole genome shotgun (WGS) entry which is preliminary data.</text>
</comment>
<evidence type="ECO:0000259" key="2">
    <source>
        <dbReference type="Pfam" id="PF01636"/>
    </source>
</evidence>
<name>A0A8H3IIL9_9LECA</name>
<feature type="domain" description="Aminoglycoside phosphotransferase" evidence="2">
    <location>
        <begin position="64"/>
        <end position="310"/>
    </location>
</feature>
<dbReference type="SUPFAM" id="SSF56112">
    <property type="entry name" value="Protein kinase-like (PK-like)"/>
    <property type="match status" value="1"/>
</dbReference>